<name>A0A6P2SR39_9BURK</name>
<dbReference type="AlphaFoldDB" id="A0A6P2SR39"/>
<organism evidence="1 2">
    <name type="scientific">Burkholderia aenigmatica</name>
    <dbReference type="NCBI Taxonomy" id="2015348"/>
    <lineage>
        <taxon>Bacteria</taxon>
        <taxon>Pseudomonadati</taxon>
        <taxon>Pseudomonadota</taxon>
        <taxon>Betaproteobacteria</taxon>
        <taxon>Burkholderiales</taxon>
        <taxon>Burkholderiaceae</taxon>
        <taxon>Burkholderia</taxon>
        <taxon>Burkholderia cepacia complex</taxon>
    </lineage>
</organism>
<accession>A0A6P2SR39</accession>
<evidence type="ECO:0000313" key="2">
    <source>
        <dbReference type="Proteomes" id="UP000494261"/>
    </source>
</evidence>
<gene>
    <name evidence="1" type="ORF">BLA13014_08069</name>
</gene>
<dbReference type="RefSeq" id="WP_146125846.1">
    <property type="nucleotide sequence ID" value="NZ_CABVQC010000108.1"/>
</dbReference>
<reference evidence="1 2" key="1">
    <citation type="submission" date="2019-09" db="EMBL/GenBank/DDBJ databases">
        <authorList>
            <person name="Depoorter E."/>
        </authorList>
    </citation>
    <scope>NUCLEOTIDE SEQUENCE [LARGE SCALE GENOMIC DNA]</scope>
    <source>
        <strain evidence="1">LMG 13014</strain>
    </source>
</reference>
<sequence length="82" mass="8866">MSKMYPRVPLDGTIDSDHKMKDDGFRVGAKAVGKLIVCCPLLPRHRVLFIVSSPVSTSGINGHWTVAIGEEHRVVLSGSGTH</sequence>
<protein>
    <submittedName>
        <fullName evidence="1">Uncharacterized protein</fullName>
    </submittedName>
</protein>
<evidence type="ECO:0000313" key="1">
    <source>
        <dbReference type="EMBL" id="VWC52936.1"/>
    </source>
</evidence>
<dbReference type="EMBL" id="CABVQC010000108">
    <property type="protein sequence ID" value="VWC52936.1"/>
    <property type="molecule type" value="Genomic_DNA"/>
</dbReference>
<dbReference type="Proteomes" id="UP000494261">
    <property type="component" value="Unassembled WGS sequence"/>
</dbReference>
<proteinExistence type="predicted"/>